<gene>
    <name evidence="9" type="ORF">ABS361_02325</name>
</gene>
<feature type="transmembrane region" description="Helical" evidence="7">
    <location>
        <begin position="153"/>
        <end position="175"/>
    </location>
</feature>
<keyword evidence="6 7" id="KW-0472">Membrane</keyword>
<keyword evidence="5 7" id="KW-1133">Transmembrane helix</keyword>
<comment type="subcellular location">
    <subcellularLocation>
        <location evidence="1">Membrane</location>
        <topology evidence="1">Multi-pass membrane protein</topology>
    </subcellularLocation>
</comment>
<keyword evidence="3 7" id="KW-0812">Transmembrane</keyword>
<evidence type="ECO:0000259" key="8">
    <source>
        <dbReference type="Pfam" id="PF02683"/>
    </source>
</evidence>
<dbReference type="InterPro" id="IPR051790">
    <property type="entry name" value="Cytochrome_c-biogenesis_DsbD"/>
</dbReference>
<accession>A0AAU7XG91</accession>
<dbReference type="PANTHER" id="PTHR31272:SF9">
    <property type="entry name" value="BLL1027 PROTEIN"/>
    <property type="match status" value="1"/>
</dbReference>
<dbReference type="AlphaFoldDB" id="A0AAU7XG91"/>
<dbReference type="Pfam" id="PF02683">
    <property type="entry name" value="DsbD_TM"/>
    <property type="match status" value="1"/>
</dbReference>
<dbReference type="GO" id="GO:0016020">
    <property type="term" value="C:membrane"/>
    <property type="evidence" value="ECO:0007669"/>
    <property type="project" value="UniProtKB-SubCell"/>
</dbReference>
<comment type="similarity">
    <text evidence="2">Belongs to the DsbD family.</text>
</comment>
<dbReference type="KEGG" id="mflg:ABS361_02325"/>
<sequence length="239" mass="23825">MIGTMGLAFLAGVLSVLSPCVLPLLPIVFGSAAGEHRYGPLALAGGVALAFVAVGLFVATIGFAIGIDGTVFRAVAAVLMIGVGAVLALPPLQYRLAAAGAPISRWADARLQGVSGHGLAGQFGIGLLLGAVWSPCVGPTLGAASVLAAQGESLGSVAATMAAFGFGAAAPLALIGTASRGLTMRWRNRLMSGGASAKIVLGFVLVLIGCAILSGADKMLESWLVAVSPAWLTTLTTRF</sequence>
<keyword evidence="4" id="KW-0201">Cytochrome c-type biogenesis</keyword>
<evidence type="ECO:0000256" key="4">
    <source>
        <dbReference type="ARBA" id="ARBA00022748"/>
    </source>
</evidence>
<feature type="transmembrane region" description="Helical" evidence="7">
    <location>
        <begin position="195"/>
        <end position="216"/>
    </location>
</feature>
<reference evidence="9" key="1">
    <citation type="submission" date="2024-06" db="EMBL/GenBank/DDBJ databases">
        <title>Methylostella associata gen. nov., sp. nov., a novel Ancalomicrobiaceae-affiliated facultatively methylotrophic bacteria that feed on methanotrophs of the genus Methylococcus.</title>
        <authorList>
            <person name="Saltykova V."/>
            <person name="Danilova O.V."/>
            <person name="Oshkin I.Y."/>
            <person name="Belova S.E."/>
            <person name="Pimenov N.V."/>
            <person name="Dedysh S.N."/>
        </authorList>
    </citation>
    <scope>NUCLEOTIDE SEQUENCE</scope>
    <source>
        <strain evidence="9">S20</strain>
    </source>
</reference>
<organism evidence="9">
    <name type="scientific">Methyloraptor flagellatus</name>
    <dbReference type="NCBI Taxonomy" id="3162530"/>
    <lineage>
        <taxon>Bacteria</taxon>
        <taxon>Pseudomonadati</taxon>
        <taxon>Pseudomonadota</taxon>
        <taxon>Alphaproteobacteria</taxon>
        <taxon>Hyphomicrobiales</taxon>
        <taxon>Ancalomicrobiaceae</taxon>
        <taxon>Methyloraptor</taxon>
    </lineage>
</organism>
<evidence type="ECO:0000256" key="3">
    <source>
        <dbReference type="ARBA" id="ARBA00022692"/>
    </source>
</evidence>
<dbReference type="GO" id="GO:0017004">
    <property type="term" value="P:cytochrome complex assembly"/>
    <property type="evidence" value="ECO:0007669"/>
    <property type="project" value="UniProtKB-KW"/>
</dbReference>
<dbReference type="InterPro" id="IPR003834">
    <property type="entry name" value="Cyt_c_assmbl_TM_dom"/>
</dbReference>
<dbReference type="RefSeq" id="WP_407051878.1">
    <property type="nucleotide sequence ID" value="NZ_CP158568.1"/>
</dbReference>
<dbReference type="PANTHER" id="PTHR31272">
    <property type="entry name" value="CYTOCHROME C-TYPE BIOGENESIS PROTEIN HI_1454-RELATED"/>
    <property type="match status" value="1"/>
</dbReference>
<evidence type="ECO:0000313" key="9">
    <source>
        <dbReference type="EMBL" id="XBY46784.1"/>
    </source>
</evidence>
<dbReference type="EMBL" id="CP158568">
    <property type="protein sequence ID" value="XBY46784.1"/>
    <property type="molecule type" value="Genomic_DNA"/>
</dbReference>
<name>A0AAU7XG91_9HYPH</name>
<evidence type="ECO:0000256" key="2">
    <source>
        <dbReference type="ARBA" id="ARBA00006143"/>
    </source>
</evidence>
<evidence type="ECO:0000256" key="7">
    <source>
        <dbReference type="SAM" id="Phobius"/>
    </source>
</evidence>
<feature type="domain" description="Cytochrome C biogenesis protein transmembrane" evidence="8">
    <location>
        <begin position="4"/>
        <end position="185"/>
    </location>
</feature>
<feature type="transmembrane region" description="Helical" evidence="7">
    <location>
        <begin position="71"/>
        <end position="92"/>
    </location>
</feature>
<evidence type="ECO:0000256" key="5">
    <source>
        <dbReference type="ARBA" id="ARBA00022989"/>
    </source>
</evidence>
<feature type="transmembrane region" description="Helical" evidence="7">
    <location>
        <begin position="41"/>
        <end position="65"/>
    </location>
</feature>
<protein>
    <submittedName>
        <fullName evidence="9">Cytochrome c biogenesis CcdA family protein</fullName>
    </submittedName>
</protein>
<evidence type="ECO:0000256" key="1">
    <source>
        <dbReference type="ARBA" id="ARBA00004141"/>
    </source>
</evidence>
<feature type="transmembrane region" description="Helical" evidence="7">
    <location>
        <begin position="6"/>
        <end position="29"/>
    </location>
</feature>
<evidence type="ECO:0000256" key="6">
    <source>
        <dbReference type="ARBA" id="ARBA00023136"/>
    </source>
</evidence>
<proteinExistence type="inferred from homology"/>